<organism evidence="5 6">
    <name type="scientific">Natronospira elongata</name>
    <dbReference type="NCBI Taxonomy" id="3110268"/>
    <lineage>
        <taxon>Bacteria</taxon>
        <taxon>Pseudomonadati</taxon>
        <taxon>Pseudomonadota</taxon>
        <taxon>Gammaproteobacteria</taxon>
        <taxon>Natronospirales</taxon>
        <taxon>Natronospiraceae</taxon>
        <taxon>Natronospira</taxon>
    </lineage>
</organism>
<dbReference type="Pfam" id="PF01420">
    <property type="entry name" value="Methylase_S"/>
    <property type="match status" value="2"/>
</dbReference>
<dbReference type="InterPro" id="IPR000055">
    <property type="entry name" value="Restrct_endonuc_typeI_TRD"/>
</dbReference>
<evidence type="ECO:0000256" key="1">
    <source>
        <dbReference type="ARBA" id="ARBA00010923"/>
    </source>
</evidence>
<reference evidence="5 6" key="1">
    <citation type="submission" date="2023-12" db="EMBL/GenBank/DDBJ databases">
        <title>Whole-genome sequencing of halo(alkali)philic microorganisms from hypersaline lakes.</title>
        <authorList>
            <person name="Sorokin D.Y."/>
            <person name="Merkel A.Y."/>
            <person name="Messina E."/>
            <person name="Yakimov M."/>
        </authorList>
    </citation>
    <scope>NUCLEOTIDE SEQUENCE [LARGE SCALE GENOMIC DNA]</scope>
    <source>
        <strain evidence="5 6">AB-CW1</strain>
    </source>
</reference>
<proteinExistence type="inferred from homology"/>
<dbReference type="GO" id="GO:0003677">
    <property type="term" value="F:DNA binding"/>
    <property type="evidence" value="ECO:0007669"/>
    <property type="project" value="UniProtKB-KW"/>
</dbReference>
<evidence type="ECO:0000256" key="3">
    <source>
        <dbReference type="ARBA" id="ARBA00023125"/>
    </source>
</evidence>
<dbReference type="GO" id="GO:0004519">
    <property type="term" value="F:endonuclease activity"/>
    <property type="evidence" value="ECO:0007669"/>
    <property type="project" value="UniProtKB-KW"/>
</dbReference>
<sequence>MADDAWMPTTLGRDSDLLTGYPFKSSQYTNDRNGIKLLRGDNIAQGQLRWTNVKRWPGNKVEGLERYFLEDGDIVLAMDRPWIDAGLKYAAVNQNDLPVLLVQRVARLRGGADLDVGFLRYLVGSNEFTHHVLGVQTGTAVPHISGAQIKEFEFLRPPLKEQRAIADILGTLDDKIELNRQMNRTQEAMARAIFKAWFVDFEPVKAKAAGATSFRGMPQAVFDQLPDRFTDTELGPVPEGWEVVPLSDLVELIGGGTPKRKEAEYWGGDIPWFSVRDAPNDGDIWVIDTQEKITQAGVDNSSAKVMDAGTSIISARGTVGRLAMAAVPMSMNQSCYGVTGKEGVGDFFVYFTLNHAVVELQQRTHGSVFDTITRKTFDGLRRARPQPQILEAFEEVVGAYLLKMRGNLLESEVLSAVRDTLLPKLISGELRVADTEGGADAG</sequence>
<dbReference type="GO" id="GO:0009307">
    <property type="term" value="P:DNA restriction-modification system"/>
    <property type="evidence" value="ECO:0007669"/>
    <property type="project" value="UniProtKB-KW"/>
</dbReference>
<comment type="caution">
    <text evidence="5">The sequence shown here is derived from an EMBL/GenBank/DDBJ whole genome shotgun (WGS) entry which is preliminary data.</text>
</comment>
<dbReference type="EC" id="3.1.21.-" evidence="5"/>
<dbReference type="PANTHER" id="PTHR30408">
    <property type="entry name" value="TYPE-1 RESTRICTION ENZYME ECOKI SPECIFICITY PROTEIN"/>
    <property type="match status" value="1"/>
</dbReference>
<comment type="similarity">
    <text evidence="1">Belongs to the type-I restriction system S methylase family.</text>
</comment>
<feature type="domain" description="Type I restriction modification DNA specificity" evidence="4">
    <location>
        <begin position="130"/>
        <end position="183"/>
    </location>
</feature>
<protein>
    <submittedName>
        <fullName evidence="5">Restriction endonuclease subunit S</fullName>
        <ecNumber evidence="5">3.1.21.-</ecNumber>
    </submittedName>
</protein>
<keyword evidence="5" id="KW-0540">Nuclease</keyword>
<dbReference type="CDD" id="cd17243">
    <property type="entry name" value="RMtype1_S_AchA6I-TRD2-CR2_like"/>
    <property type="match status" value="1"/>
</dbReference>
<evidence type="ECO:0000313" key="6">
    <source>
        <dbReference type="Proteomes" id="UP001302316"/>
    </source>
</evidence>
<evidence type="ECO:0000259" key="4">
    <source>
        <dbReference type="Pfam" id="PF01420"/>
    </source>
</evidence>
<dbReference type="CDD" id="cd17259">
    <property type="entry name" value="RMtype1_S_StySKI-TRD2-CR2_like"/>
    <property type="match status" value="1"/>
</dbReference>
<dbReference type="EMBL" id="JAYGII010000053">
    <property type="protein sequence ID" value="MEA5446749.1"/>
    <property type="molecule type" value="Genomic_DNA"/>
</dbReference>
<evidence type="ECO:0000313" key="5">
    <source>
        <dbReference type="EMBL" id="MEA5446749.1"/>
    </source>
</evidence>
<dbReference type="InterPro" id="IPR052021">
    <property type="entry name" value="Type-I_RS_S_subunit"/>
</dbReference>
<dbReference type="AlphaFoldDB" id="A0AAP6JI19"/>
<dbReference type="SUPFAM" id="SSF116734">
    <property type="entry name" value="DNA methylase specificity domain"/>
    <property type="match status" value="2"/>
</dbReference>
<feature type="domain" description="Type I restriction modification DNA specificity" evidence="4">
    <location>
        <begin position="238"/>
        <end position="378"/>
    </location>
</feature>
<evidence type="ECO:0000256" key="2">
    <source>
        <dbReference type="ARBA" id="ARBA00022747"/>
    </source>
</evidence>
<keyword evidence="6" id="KW-1185">Reference proteome</keyword>
<name>A0AAP6JI19_9GAMM</name>
<keyword evidence="3" id="KW-0238">DNA-binding</keyword>
<gene>
    <name evidence="5" type="ORF">VCB98_13055</name>
</gene>
<accession>A0AAP6JI19</accession>
<keyword evidence="2" id="KW-0680">Restriction system</keyword>
<dbReference type="Gene3D" id="3.90.220.20">
    <property type="entry name" value="DNA methylase specificity domains"/>
    <property type="match status" value="2"/>
</dbReference>
<keyword evidence="5" id="KW-0378">Hydrolase</keyword>
<dbReference type="RefSeq" id="WP_346053247.1">
    <property type="nucleotide sequence ID" value="NZ_JAYGII010000053.1"/>
</dbReference>
<keyword evidence="5" id="KW-0255">Endonuclease</keyword>
<dbReference type="Proteomes" id="UP001302316">
    <property type="component" value="Unassembled WGS sequence"/>
</dbReference>
<dbReference type="GO" id="GO:0016787">
    <property type="term" value="F:hydrolase activity"/>
    <property type="evidence" value="ECO:0007669"/>
    <property type="project" value="UniProtKB-KW"/>
</dbReference>
<dbReference type="InterPro" id="IPR044946">
    <property type="entry name" value="Restrct_endonuc_typeI_TRD_sf"/>
</dbReference>
<dbReference type="PANTHER" id="PTHR30408:SF13">
    <property type="entry name" value="TYPE I RESTRICTION ENZYME HINDI SPECIFICITY SUBUNIT"/>
    <property type="match status" value="1"/>
</dbReference>